<protein>
    <submittedName>
        <fullName evidence="2">N-acetylglucosaminyltransferase</fullName>
    </submittedName>
</protein>
<reference evidence="2 3" key="1">
    <citation type="journal article" date="2019" name="BMC Genomics">
        <title>Chromosome level assembly and comparative genome analysis confirm lager-brewing yeasts originated from a single hybridization.</title>
        <authorList>
            <person name="Salazar A.N."/>
            <person name="Gorter de Vries A.R."/>
            <person name="van den Broek M."/>
            <person name="Brouwers N."/>
            <person name="de la Torre Cortes P."/>
            <person name="Kuijpers N.G.A."/>
            <person name="Daran J.G."/>
            <person name="Abeel T."/>
        </authorList>
    </citation>
    <scope>NUCLEOTIDE SEQUENCE [LARGE SCALE GENOMIC DNA]</scope>
    <source>
        <strain evidence="2 3">CBS 1483</strain>
    </source>
</reference>
<feature type="transmembrane region" description="Helical" evidence="1">
    <location>
        <begin position="12"/>
        <end position="34"/>
    </location>
</feature>
<dbReference type="PANTHER" id="PTHR11183">
    <property type="entry name" value="GLYCOGENIN SUBFAMILY MEMBER"/>
    <property type="match status" value="1"/>
</dbReference>
<gene>
    <name evidence="2" type="primary">GNT1_1</name>
    <name evidence="2" type="ORF">GRS66_005066</name>
</gene>
<keyword evidence="3" id="KW-1185">Reference proteome</keyword>
<dbReference type="CDD" id="cd06914">
    <property type="entry name" value="GT8_GNT1"/>
    <property type="match status" value="1"/>
</dbReference>
<dbReference type="InterPro" id="IPR029044">
    <property type="entry name" value="Nucleotide-diphossugar_trans"/>
</dbReference>
<dbReference type="InterPro" id="IPR050587">
    <property type="entry name" value="GNT1/Glycosyltrans_8"/>
</dbReference>
<sequence>MRLISKRRIRFIVFILFGVLTVFVVSRLVVHFQYNQEIKFYKKYFQQRKDGLHEIYNPLEIKQIPKETIDDLYTARLDKELKNGEVIEWSKFAYVNYVTNADYLCNTLIIFNDLKQEFETKAKLVLLISKDLLDPNTSSNVAYISSLLNKIQAIDEDQVVIKLIDNIVKPKDTTPWNESLTKLLVFNQTEFDRVIYLDNDAILRSSLDELFFLPNYIKFAAPLTYWFLSNSDLEKSYHETRHREKQPINLQSYTKVLTKRIGKGQMIYNHLPSLPHSLYLNSNNIAQDIISSTSSLSPLFDFQSSKKVGKLKFASNLMVINPSKEAFDEIVNVMLPKILNKKEKYDMDLINEEMYNLKKIIYKQFIFFRKVRKLFKPEVLVLPFARYGLLTGSLRNPRHYSIIYNDVLGYKTLDNDGNDIPVGLNDSVAYSKYIHFSDYPLAKPWNYPSMKEFECIVKEEDAEDSKLEHQACDLWNSVYASYIQSREICLV</sequence>
<proteinExistence type="predicted"/>
<dbReference type="GO" id="GO:0016757">
    <property type="term" value="F:glycosyltransferase activity"/>
    <property type="evidence" value="ECO:0007669"/>
    <property type="project" value="UniProtKB-KW"/>
</dbReference>
<evidence type="ECO:0000256" key="1">
    <source>
        <dbReference type="SAM" id="Phobius"/>
    </source>
</evidence>
<evidence type="ECO:0000313" key="2">
    <source>
        <dbReference type="EMBL" id="QID82638.1"/>
    </source>
</evidence>
<keyword evidence="1" id="KW-0472">Membrane</keyword>
<dbReference type="AlphaFoldDB" id="A0A6C1DZX6"/>
<keyword evidence="2" id="KW-0328">Glycosyltransferase</keyword>
<evidence type="ECO:0000313" key="3">
    <source>
        <dbReference type="Proteomes" id="UP000501346"/>
    </source>
</evidence>
<dbReference type="OrthoDB" id="2014201at2759"/>
<keyword evidence="2" id="KW-0808">Transferase</keyword>
<dbReference type="EMBL" id="CP048996">
    <property type="protein sequence ID" value="QID82638.1"/>
    <property type="molecule type" value="Genomic_DNA"/>
</dbReference>
<keyword evidence="1" id="KW-0812">Transmembrane</keyword>
<name>A0A6C1DZX6_SACPS</name>
<accession>A0A6C1DZX6</accession>
<keyword evidence="1" id="KW-1133">Transmembrane helix</keyword>
<organism evidence="2 3">
    <name type="scientific">Saccharomyces pastorianus</name>
    <name type="common">Lager yeast</name>
    <name type="synonym">Saccharomyces cerevisiae x Saccharomyces eubayanus</name>
    <dbReference type="NCBI Taxonomy" id="27292"/>
    <lineage>
        <taxon>Eukaryota</taxon>
        <taxon>Fungi</taxon>
        <taxon>Dikarya</taxon>
        <taxon>Ascomycota</taxon>
        <taxon>Saccharomycotina</taxon>
        <taxon>Saccharomycetes</taxon>
        <taxon>Saccharomycetales</taxon>
        <taxon>Saccharomycetaceae</taxon>
        <taxon>Saccharomyces</taxon>
    </lineage>
</organism>
<dbReference type="Gene3D" id="3.90.550.10">
    <property type="entry name" value="Spore Coat Polysaccharide Biosynthesis Protein SpsA, Chain A"/>
    <property type="match status" value="1"/>
</dbReference>
<dbReference type="SUPFAM" id="SSF53448">
    <property type="entry name" value="Nucleotide-diphospho-sugar transferases"/>
    <property type="match status" value="1"/>
</dbReference>
<dbReference type="Proteomes" id="UP000501346">
    <property type="component" value="Chromosome ScXV-ScXI"/>
</dbReference>